<dbReference type="PANTHER" id="PTHR23521">
    <property type="entry name" value="TRANSPORTER MFS SUPERFAMILY"/>
    <property type="match status" value="1"/>
</dbReference>
<dbReference type="PROSITE" id="PS50850">
    <property type="entry name" value="MFS"/>
    <property type="match status" value="1"/>
</dbReference>
<feature type="transmembrane region" description="Helical" evidence="1">
    <location>
        <begin position="233"/>
        <end position="255"/>
    </location>
</feature>
<evidence type="ECO:0000256" key="1">
    <source>
        <dbReference type="SAM" id="Phobius"/>
    </source>
</evidence>
<dbReference type="Pfam" id="PF07690">
    <property type="entry name" value="MFS_1"/>
    <property type="match status" value="1"/>
</dbReference>
<evidence type="ECO:0000259" key="2">
    <source>
        <dbReference type="PROSITE" id="PS50850"/>
    </source>
</evidence>
<organism evidence="3">
    <name type="scientific">hydrothermal vent metagenome</name>
    <dbReference type="NCBI Taxonomy" id="652676"/>
    <lineage>
        <taxon>unclassified sequences</taxon>
        <taxon>metagenomes</taxon>
        <taxon>ecological metagenomes</taxon>
    </lineage>
</organism>
<feature type="transmembrane region" description="Helical" evidence="1">
    <location>
        <begin position="262"/>
        <end position="282"/>
    </location>
</feature>
<feature type="transmembrane region" description="Helical" evidence="1">
    <location>
        <begin position="331"/>
        <end position="350"/>
    </location>
</feature>
<evidence type="ECO:0000313" key="3">
    <source>
        <dbReference type="EMBL" id="CUS52044.1"/>
    </source>
</evidence>
<dbReference type="AlphaFoldDB" id="A0A160TSH5"/>
<feature type="transmembrane region" description="Helical" evidence="1">
    <location>
        <begin position="66"/>
        <end position="84"/>
    </location>
</feature>
<dbReference type="InterPro" id="IPR047200">
    <property type="entry name" value="MFS_YcaD-like"/>
</dbReference>
<dbReference type="InterPro" id="IPR036259">
    <property type="entry name" value="MFS_trans_sf"/>
</dbReference>
<accession>A0A160TSH5</accession>
<dbReference type="SUPFAM" id="SSF103473">
    <property type="entry name" value="MFS general substrate transporter"/>
    <property type="match status" value="1"/>
</dbReference>
<keyword evidence="1" id="KW-0472">Membrane</keyword>
<feature type="transmembrane region" description="Helical" evidence="1">
    <location>
        <begin position="356"/>
        <end position="379"/>
    </location>
</feature>
<proteinExistence type="predicted"/>
<feature type="transmembrane region" description="Helical" evidence="1">
    <location>
        <begin position="151"/>
        <end position="169"/>
    </location>
</feature>
<dbReference type="CDD" id="cd17477">
    <property type="entry name" value="MFS_YcaD_like"/>
    <property type="match status" value="1"/>
</dbReference>
<feature type="transmembrane region" description="Helical" evidence="1">
    <location>
        <begin position="189"/>
        <end position="213"/>
    </location>
</feature>
<dbReference type="Gene3D" id="1.20.1250.20">
    <property type="entry name" value="MFS general substrate transporter like domains"/>
    <property type="match status" value="2"/>
</dbReference>
<dbReference type="InterPro" id="IPR020846">
    <property type="entry name" value="MFS_dom"/>
</dbReference>
<feature type="transmembrane region" description="Helical" evidence="1">
    <location>
        <begin position="294"/>
        <end position="319"/>
    </location>
</feature>
<feature type="domain" description="Major facilitator superfamily (MFS) profile" evidence="2">
    <location>
        <begin position="1"/>
        <end position="385"/>
    </location>
</feature>
<dbReference type="GO" id="GO:0022857">
    <property type="term" value="F:transmembrane transporter activity"/>
    <property type="evidence" value="ECO:0007669"/>
    <property type="project" value="InterPro"/>
</dbReference>
<dbReference type="GO" id="GO:0005886">
    <property type="term" value="C:plasma membrane"/>
    <property type="evidence" value="ECO:0007669"/>
    <property type="project" value="TreeGrafter"/>
</dbReference>
<name>A0A160TSH5_9ZZZZ</name>
<dbReference type="InterPro" id="IPR011701">
    <property type="entry name" value="MFS"/>
</dbReference>
<feature type="transmembrane region" description="Helical" evidence="1">
    <location>
        <begin position="34"/>
        <end position="54"/>
    </location>
</feature>
<feature type="transmembrane region" description="Helical" evidence="1">
    <location>
        <begin position="90"/>
        <end position="112"/>
    </location>
</feature>
<gene>
    <name evidence="3" type="ORF">MGWOODY_XGa1214</name>
</gene>
<keyword evidence="1" id="KW-0812">Transmembrane</keyword>
<reference evidence="3" key="1">
    <citation type="submission" date="2015-10" db="EMBL/GenBank/DDBJ databases">
        <authorList>
            <person name="Gilbert D.G."/>
        </authorList>
    </citation>
    <scope>NUCLEOTIDE SEQUENCE</scope>
</reference>
<protein>
    <submittedName>
        <fullName evidence="3">Transporter, MFS superfamily</fullName>
    </submittedName>
</protein>
<keyword evidence="1" id="KW-1133">Transmembrane helix</keyword>
<dbReference type="PANTHER" id="PTHR23521:SF3">
    <property type="entry name" value="MFS TRANSPORTER"/>
    <property type="match status" value="1"/>
</dbReference>
<feature type="transmembrane region" description="Helical" evidence="1">
    <location>
        <begin position="124"/>
        <end position="145"/>
    </location>
</feature>
<dbReference type="EMBL" id="CZRL01000074">
    <property type="protein sequence ID" value="CUS52044.1"/>
    <property type="molecule type" value="Genomic_DNA"/>
</dbReference>
<sequence>MIALVAALAVVSITSSLNWPILSEALRNQGYSESMIGINAAAQFAGIIVVALAAPRIIPALGFFKAIALGMIVLAVTIIALPAFRSFETWLVIRFLLGMGNSLLFTTGDTWINLIVNDRVRGRWMGIYVTVGMAGWAVGPLLGAYLDPDTYWPFVWGLLAILVAAGLLLPTRKLDVRLSVPKQGVTLGLAAVFFAAPTVLLASAMFGIVEGAMQSFAHLYTMDVLGAQFRQTGYAVIWVGAIAAVFFQYPIGWLADKFNRSWLLIVCVLALMVSIILFPLLVEGGRDAWWQPQGLALWAVVSVWGGSMGGIFTVGITLLGERFRDIELVSANAVFSVLFGVGGMLGPFLAGTAMSAIGPAGFPLSLLAAVVIYALFALYRQFTRA</sequence>